<keyword evidence="1" id="KW-0812">Transmembrane</keyword>
<feature type="transmembrane region" description="Helical" evidence="1">
    <location>
        <begin position="79"/>
        <end position="102"/>
    </location>
</feature>
<keyword evidence="1" id="KW-1133">Transmembrane helix</keyword>
<feature type="transmembrane region" description="Helical" evidence="1">
    <location>
        <begin position="200"/>
        <end position="220"/>
    </location>
</feature>
<keyword evidence="1" id="KW-0472">Membrane</keyword>
<evidence type="ECO:0000259" key="2">
    <source>
        <dbReference type="Pfam" id="PF14219"/>
    </source>
</evidence>
<gene>
    <name evidence="3" type="ORF">O1G22_16185</name>
</gene>
<sequence>MTSPMPAPSAPPPAPPFVPGAVLRSPVGLGRATAALLGLAIAADLFACAADVQEMNVAGDIADGARGDDVLHRVHQVDALYTVAGHAQTWTLIATAVVYLCWLWRVRVNAEAFDRSAHSMRRGWVIGGWFCPVVHLWFPRRIVLETWDASVPWGARTGHGWVNAWWTLWIVDLLTGYVANVTMEHAHTARLLRNAVEQMLFSDAVGVAAGVLAIVVVVRLTRMQHRKALAGQALAQAPAPAFG</sequence>
<dbReference type="RefSeq" id="WP_270082010.1">
    <property type="nucleotide sequence ID" value="NZ_CP115300.1"/>
</dbReference>
<accession>A0ABY7P4J4</accession>
<keyword evidence="4" id="KW-1185">Reference proteome</keyword>
<protein>
    <submittedName>
        <fullName evidence="3">DUF4328 domain-containing protein</fullName>
    </submittedName>
</protein>
<feature type="transmembrane region" description="Helical" evidence="1">
    <location>
        <begin position="160"/>
        <end position="179"/>
    </location>
</feature>
<dbReference type="Proteomes" id="UP001212326">
    <property type="component" value="Chromosome"/>
</dbReference>
<dbReference type="InterPro" id="IPR025565">
    <property type="entry name" value="DUF4328"/>
</dbReference>
<name>A0ABY7P4J4_9ACTN</name>
<feature type="domain" description="DUF4328" evidence="2">
    <location>
        <begin position="74"/>
        <end position="222"/>
    </location>
</feature>
<reference evidence="3 4" key="1">
    <citation type="submission" date="2022-12" db="EMBL/GenBank/DDBJ databases">
        <authorList>
            <person name="Mo P."/>
        </authorList>
    </citation>
    <scope>NUCLEOTIDE SEQUENCE [LARGE SCALE GENOMIC DNA]</scope>
    <source>
        <strain evidence="3 4">HUAS 2-6</strain>
    </source>
</reference>
<dbReference type="Pfam" id="PF14219">
    <property type="entry name" value="DUF4328"/>
    <property type="match status" value="1"/>
</dbReference>
<evidence type="ECO:0000256" key="1">
    <source>
        <dbReference type="SAM" id="Phobius"/>
    </source>
</evidence>
<evidence type="ECO:0000313" key="4">
    <source>
        <dbReference type="Proteomes" id="UP001212326"/>
    </source>
</evidence>
<evidence type="ECO:0000313" key="3">
    <source>
        <dbReference type="EMBL" id="WBO64258.1"/>
    </source>
</evidence>
<dbReference type="EMBL" id="CP115300">
    <property type="protein sequence ID" value="WBO64258.1"/>
    <property type="molecule type" value="Genomic_DNA"/>
</dbReference>
<proteinExistence type="predicted"/>
<organism evidence="3 4">
    <name type="scientific">Streptomyces camelliae</name>
    <dbReference type="NCBI Taxonomy" id="3004093"/>
    <lineage>
        <taxon>Bacteria</taxon>
        <taxon>Bacillati</taxon>
        <taxon>Actinomycetota</taxon>
        <taxon>Actinomycetes</taxon>
        <taxon>Kitasatosporales</taxon>
        <taxon>Streptomycetaceae</taxon>
        <taxon>Streptomyces</taxon>
    </lineage>
</organism>